<dbReference type="PANTHER" id="PTHR43756:SF5">
    <property type="entry name" value="CHOLINE MONOOXYGENASE, CHLOROPLASTIC"/>
    <property type="match status" value="1"/>
</dbReference>
<dbReference type="InterPro" id="IPR036922">
    <property type="entry name" value="Rieske_2Fe-2S_sf"/>
</dbReference>
<dbReference type="EMBL" id="RBTT01000198">
    <property type="protein sequence ID" value="RMU08013.1"/>
    <property type="molecule type" value="Genomic_DNA"/>
</dbReference>
<dbReference type="CDD" id="cd03469">
    <property type="entry name" value="Rieske_RO_Alpha_N"/>
    <property type="match status" value="1"/>
</dbReference>
<dbReference type="SUPFAM" id="SSF55961">
    <property type="entry name" value="Bet v1-like"/>
    <property type="match status" value="1"/>
</dbReference>
<accession>A0A3M5RG41</accession>
<protein>
    <submittedName>
        <fullName evidence="8">Iron-sulfur cluster-binding protein, rieske family</fullName>
    </submittedName>
</protein>
<dbReference type="PRINTS" id="PR00090">
    <property type="entry name" value="RNGDIOXGNASE"/>
</dbReference>
<dbReference type="InterPro" id="IPR015879">
    <property type="entry name" value="Ring_hydroxy_dOase_asu_C_dom"/>
</dbReference>
<keyword evidence="4" id="KW-0560">Oxidoreductase</keyword>
<organism evidence="8 9">
    <name type="scientific">Pseudomonas syringae pv. coriandricola</name>
    <dbReference type="NCBI Taxonomy" id="264453"/>
    <lineage>
        <taxon>Bacteria</taxon>
        <taxon>Pseudomonadati</taxon>
        <taxon>Pseudomonadota</taxon>
        <taxon>Gammaproteobacteria</taxon>
        <taxon>Pseudomonadales</taxon>
        <taxon>Pseudomonadaceae</taxon>
        <taxon>Pseudomonas</taxon>
    </lineage>
</organism>
<comment type="cofactor">
    <cofactor evidence="1">
        <name>Fe cation</name>
        <dbReference type="ChEBI" id="CHEBI:24875"/>
    </cofactor>
</comment>
<proteinExistence type="predicted"/>
<dbReference type="InterPro" id="IPR001663">
    <property type="entry name" value="Rng_hydr_dOase-A"/>
</dbReference>
<dbReference type="PANTHER" id="PTHR43756">
    <property type="entry name" value="CHOLINE MONOOXYGENASE, CHLOROPLASTIC"/>
    <property type="match status" value="1"/>
</dbReference>
<dbReference type="InterPro" id="IPR017941">
    <property type="entry name" value="Rieske_2Fe-2S"/>
</dbReference>
<evidence type="ECO:0000256" key="6">
    <source>
        <dbReference type="ARBA" id="ARBA00023014"/>
    </source>
</evidence>
<dbReference type="GO" id="GO:0016491">
    <property type="term" value="F:oxidoreductase activity"/>
    <property type="evidence" value="ECO:0007669"/>
    <property type="project" value="UniProtKB-KW"/>
</dbReference>
<keyword evidence="5" id="KW-0408">Iron</keyword>
<dbReference type="PROSITE" id="PS51296">
    <property type="entry name" value="RIESKE"/>
    <property type="match status" value="1"/>
</dbReference>
<evidence type="ECO:0000313" key="9">
    <source>
        <dbReference type="Proteomes" id="UP000274212"/>
    </source>
</evidence>
<name>A0A3M5RG41_9PSED</name>
<dbReference type="GO" id="GO:0005506">
    <property type="term" value="F:iron ion binding"/>
    <property type="evidence" value="ECO:0007669"/>
    <property type="project" value="InterPro"/>
</dbReference>
<comment type="caution">
    <text evidence="8">The sequence shown here is derived from an EMBL/GenBank/DDBJ whole genome shotgun (WGS) entry which is preliminary data.</text>
</comment>
<reference evidence="8 9" key="1">
    <citation type="submission" date="2018-08" db="EMBL/GenBank/DDBJ databases">
        <title>Recombination of ecologically and evolutionarily significant loci maintains genetic cohesion in the Pseudomonas syringae species complex.</title>
        <authorList>
            <person name="Dillon M."/>
            <person name="Thakur S."/>
            <person name="Almeida R.N.D."/>
            <person name="Weir B.S."/>
            <person name="Guttman D.S."/>
        </authorList>
    </citation>
    <scope>NUCLEOTIDE SEQUENCE [LARGE SCALE GENOMIC DNA]</scope>
    <source>
        <strain evidence="8 9">ICMP 9829</strain>
    </source>
</reference>
<evidence type="ECO:0000256" key="4">
    <source>
        <dbReference type="ARBA" id="ARBA00023002"/>
    </source>
</evidence>
<dbReference type="AlphaFoldDB" id="A0A3M5RG41"/>
<evidence type="ECO:0000256" key="2">
    <source>
        <dbReference type="ARBA" id="ARBA00022714"/>
    </source>
</evidence>
<keyword evidence="2" id="KW-0001">2Fe-2S</keyword>
<keyword evidence="6" id="KW-0411">Iron-sulfur</keyword>
<evidence type="ECO:0000259" key="7">
    <source>
        <dbReference type="PROSITE" id="PS51296"/>
    </source>
</evidence>
<dbReference type="Gene3D" id="2.102.10.10">
    <property type="entry name" value="Rieske [2Fe-2S] iron-sulphur domain"/>
    <property type="match status" value="1"/>
</dbReference>
<gene>
    <name evidence="8" type="ORF">ALP36_04721</name>
</gene>
<evidence type="ECO:0000256" key="3">
    <source>
        <dbReference type="ARBA" id="ARBA00022723"/>
    </source>
</evidence>
<evidence type="ECO:0000256" key="5">
    <source>
        <dbReference type="ARBA" id="ARBA00023004"/>
    </source>
</evidence>
<dbReference type="CDD" id="cd08884">
    <property type="entry name" value="RHO_alpha_C_GbcA-like"/>
    <property type="match status" value="1"/>
</dbReference>
<sequence length="441" mass="49684">MVRHPNYRLLLTLCEQHQTLTEWWDVNTRSDVSKLIAQRKPRHALPRALYSNLAVYQQDLQQLWHKDWIFAGHTFELEKSGQYLSLQIGDYPVAVVRGADGQVRAFHNSCRHRGSKVCPEAKGKVAKLVCPYHKWTFELDGRLLFAGNMGDDFDKSQYNLKPVHCEIVNTYIYVCVAEAAPDFSAFREAVTPFLMPHNLEDCKVAFEFNLIEKGNWKLVFENNRECYHCDGTHPELMNSFVENLSVAGVGGSDDPQLTAHWDRCEAAGLPSRLVMDNDGRFRITRIPLSSGAVSYTMDGKPAVAVRLDASGEADIGALLYFNYPSTWNHFLGDHALSFRVLPLGPNETLVTTKWIVKKTAVEGLDYDLDRLTKVWLATNDQDRTLVEGAQVGVNSPAYEPGPFSSKAENGVCQFDDWYCEIMLDRLGDDSAQASIKLKSVG</sequence>
<keyword evidence="3" id="KW-0479">Metal-binding</keyword>
<dbReference type="Gene3D" id="3.90.380.10">
    <property type="entry name" value="Naphthalene 1,2-dioxygenase Alpha Subunit, Chain A, domain 1"/>
    <property type="match status" value="1"/>
</dbReference>
<evidence type="ECO:0000256" key="1">
    <source>
        <dbReference type="ARBA" id="ARBA00001962"/>
    </source>
</evidence>
<dbReference type="Pfam" id="PF00848">
    <property type="entry name" value="Ring_hydroxyl_A"/>
    <property type="match status" value="1"/>
</dbReference>
<evidence type="ECO:0000313" key="8">
    <source>
        <dbReference type="EMBL" id="RMU08013.1"/>
    </source>
</evidence>
<dbReference type="Pfam" id="PF00355">
    <property type="entry name" value="Rieske"/>
    <property type="match status" value="1"/>
</dbReference>
<dbReference type="GO" id="GO:0051537">
    <property type="term" value="F:2 iron, 2 sulfur cluster binding"/>
    <property type="evidence" value="ECO:0007669"/>
    <property type="project" value="UniProtKB-KW"/>
</dbReference>
<dbReference type="SUPFAM" id="SSF50022">
    <property type="entry name" value="ISP domain"/>
    <property type="match status" value="1"/>
</dbReference>
<feature type="domain" description="Rieske" evidence="7">
    <location>
        <begin position="68"/>
        <end position="174"/>
    </location>
</feature>
<dbReference type="Proteomes" id="UP000274212">
    <property type="component" value="Unassembled WGS sequence"/>
</dbReference>